<dbReference type="EMBL" id="CASHTH010001251">
    <property type="protein sequence ID" value="CAI8013289.1"/>
    <property type="molecule type" value="Genomic_DNA"/>
</dbReference>
<organism evidence="2 3">
    <name type="scientific">Geodia barretti</name>
    <name type="common">Barrett's horny sponge</name>
    <dbReference type="NCBI Taxonomy" id="519541"/>
    <lineage>
        <taxon>Eukaryota</taxon>
        <taxon>Metazoa</taxon>
        <taxon>Porifera</taxon>
        <taxon>Demospongiae</taxon>
        <taxon>Heteroscleromorpha</taxon>
        <taxon>Tetractinellida</taxon>
        <taxon>Astrophorina</taxon>
        <taxon>Geodiidae</taxon>
        <taxon>Geodia</taxon>
    </lineage>
</organism>
<evidence type="ECO:0000256" key="1">
    <source>
        <dbReference type="ARBA" id="ARBA00022737"/>
    </source>
</evidence>
<dbReference type="Proteomes" id="UP001174909">
    <property type="component" value="Unassembled WGS sequence"/>
</dbReference>
<sequence length="472" mass="49313">MAEFGVVSPLVGLLSSPVRATRSYTTLCLSVMTTSADVRRQVCSADGLPALLALLKPDEESVTVEHAAAILSHMAREYFTKTKLLSLSAHQLLLPLMTRDDPNIQRHSLETVCQLVELHQARRAVAEEGGMKSLLSLLSSEFPTIQALALTSLVSCMNDGDCRARLRDADGLSTIVSFLGNKDVSDLHLRAATALSLCLHDAENMTALQTSRSLELLLSLMTDAGANSDMKTCAASALAKAAHDEVNRRILHEQNVEKTFIQLLAHSDGEVVTAGLNGLSAMCGLSSGRARVGQEGGVVGVVSCAGREEGGVRDASAQCLAHISTDSPANCKLIQEADGCVALVRLLTDTQAACRSGAASTITNMAPSPLAREELSAAEVVPALVSCLEFTDVAVQRSAAEALAAMGTDSAGRSQFLASGGVASCLPLLSSASPALLTSALSLLRSMARSLEVAQEFCGNGSVSSVPFILPI</sequence>
<comment type="caution">
    <text evidence="2">The sequence shown here is derived from an EMBL/GenBank/DDBJ whole genome shotgun (WGS) entry which is preliminary data.</text>
</comment>
<dbReference type="InterPro" id="IPR052441">
    <property type="entry name" value="Armadillo-Ser/Thr_Kinase"/>
</dbReference>
<gene>
    <name evidence="2" type="ORF">GBAR_LOCUS8446</name>
</gene>
<dbReference type="PANTHER" id="PTHR46618">
    <property type="entry name" value="ARMADILLO REPEAT-CONTAINING PROTEIN 3"/>
    <property type="match status" value="1"/>
</dbReference>
<dbReference type="PANTHER" id="PTHR46618:SF1">
    <property type="entry name" value="ARMADILLO REPEAT-CONTAINING PROTEIN 3"/>
    <property type="match status" value="1"/>
</dbReference>
<evidence type="ECO:0000313" key="2">
    <source>
        <dbReference type="EMBL" id="CAI8013289.1"/>
    </source>
</evidence>
<proteinExistence type="predicted"/>
<dbReference type="InterPro" id="IPR016024">
    <property type="entry name" value="ARM-type_fold"/>
</dbReference>
<dbReference type="SUPFAM" id="SSF48371">
    <property type="entry name" value="ARM repeat"/>
    <property type="match status" value="2"/>
</dbReference>
<dbReference type="InterPro" id="IPR000225">
    <property type="entry name" value="Armadillo"/>
</dbReference>
<dbReference type="InterPro" id="IPR011989">
    <property type="entry name" value="ARM-like"/>
</dbReference>
<dbReference type="AlphaFoldDB" id="A0AA35RKP4"/>
<reference evidence="2" key="1">
    <citation type="submission" date="2023-03" db="EMBL/GenBank/DDBJ databases">
        <authorList>
            <person name="Steffen K."/>
            <person name="Cardenas P."/>
        </authorList>
    </citation>
    <scope>NUCLEOTIDE SEQUENCE</scope>
</reference>
<evidence type="ECO:0000313" key="3">
    <source>
        <dbReference type="Proteomes" id="UP001174909"/>
    </source>
</evidence>
<dbReference type="Gene3D" id="1.25.10.10">
    <property type="entry name" value="Leucine-rich Repeat Variant"/>
    <property type="match status" value="2"/>
</dbReference>
<protein>
    <submittedName>
        <fullName evidence="2">Armadillo repeat-containing protein 3</fullName>
    </submittedName>
</protein>
<accession>A0AA35RKP4</accession>
<keyword evidence="3" id="KW-1185">Reference proteome</keyword>
<dbReference type="SMART" id="SM00185">
    <property type="entry name" value="ARM"/>
    <property type="match status" value="9"/>
</dbReference>
<name>A0AA35RKP4_GEOBA</name>
<keyword evidence="1" id="KW-0677">Repeat</keyword>